<dbReference type="Proteomes" id="UP000241639">
    <property type="component" value="Unassembled WGS sequence"/>
</dbReference>
<keyword evidence="3" id="KW-1185">Reference proteome</keyword>
<evidence type="ECO:0000313" key="3">
    <source>
        <dbReference type="Proteomes" id="UP000241639"/>
    </source>
</evidence>
<dbReference type="AlphaFoldDB" id="A0A2T4YXG0"/>
<sequence length="78" mass="9116">MELTITFNVEEQLRKELEGAKLDEKEIKKILDNFSDWIDPTVIGFDAEDYLDDLAGELISDFIDDRHPQLKEKIYSVL</sequence>
<comment type="caution">
    <text evidence="1">The sequence shown here is derived from an EMBL/GenBank/DDBJ whole genome shotgun (WGS) entry which is preliminary data.</text>
</comment>
<name>A0A2T4YXG0_9BACL</name>
<proteinExistence type="predicted"/>
<dbReference type="EMBL" id="PZZP01000008">
    <property type="protein sequence ID" value="PTM51711.1"/>
    <property type="molecule type" value="Genomic_DNA"/>
</dbReference>
<protein>
    <submittedName>
        <fullName evidence="1">Uncharacterized protein</fullName>
    </submittedName>
</protein>
<evidence type="ECO:0000313" key="2">
    <source>
        <dbReference type="EMBL" id="PTM51711.1"/>
    </source>
</evidence>
<accession>A0A2T4YXG0</accession>
<evidence type="ECO:0000313" key="1">
    <source>
        <dbReference type="EMBL" id="PTM50664.1"/>
    </source>
</evidence>
<dbReference type="RefSeq" id="WP_107728717.1">
    <property type="nucleotide sequence ID" value="NZ_PZZP01000008.1"/>
</dbReference>
<dbReference type="EMBL" id="PZZP01000015">
    <property type="protein sequence ID" value="PTM50664.1"/>
    <property type="molecule type" value="Genomic_DNA"/>
</dbReference>
<reference evidence="1 3" key="1">
    <citation type="submission" date="2018-04" db="EMBL/GenBank/DDBJ databases">
        <title>Genomic Encyclopedia of Archaeal and Bacterial Type Strains, Phase II (KMG-II): from individual species to whole genera.</title>
        <authorList>
            <person name="Goeker M."/>
        </authorList>
    </citation>
    <scope>NUCLEOTIDE SEQUENCE [LARGE SCALE GENOMIC DNA]</scope>
    <source>
        <strain evidence="1 3">DSM 45169</strain>
    </source>
</reference>
<organism evidence="1 3">
    <name type="scientific">Desmospora activa DSM 45169</name>
    <dbReference type="NCBI Taxonomy" id="1121389"/>
    <lineage>
        <taxon>Bacteria</taxon>
        <taxon>Bacillati</taxon>
        <taxon>Bacillota</taxon>
        <taxon>Bacilli</taxon>
        <taxon>Bacillales</taxon>
        <taxon>Thermoactinomycetaceae</taxon>
        <taxon>Desmospora</taxon>
    </lineage>
</organism>
<gene>
    <name evidence="2" type="ORF">C8J48_3764</name>
    <name evidence="1" type="ORF">C8J48_3790</name>
</gene>